<dbReference type="SUPFAM" id="SSF51971">
    <property type="entry name" value="Nucleotide-binding domain"/>
    <property type="match status" value="2"/>
</dbReference>
<dbReference type="InterPro" id="IPR017900">
    <property type="entry name" value="4Fe4S_Fe_S_CS"/>
</dbReference>
<dbReference type="GO" id="GO:0016491">
    <property type="term" value="F:oxidoreductase activity"/>
    <property type="evidence" value="ECO:0007669"/>
    <property type="project" value="InterPro"/>
</dbReference>
<reference evidence="5 8" key="2">
    <citation type="submission" date="2019-10" db="EMBL/GenBank/DDBJ databases">
        <title>Prolixibacter strains distinguished by the presence of nitrate reductase genes were adept at nitrate-dependent anaerobic corrosion of metallic iron and carbon steel.</title>
        <authorList>
            <person name="Iino T."/>
            <person name="Shono N."/>
            <person name="Ito K."/>
            <person name="Nakamura R."/>
            <person name="Sueoka K."/>
            <person name="Harayama S."/>
            <person name="Ohkuma M."/>
        </authorList>
    </citation>
    <scope>NUCLEOTIDE SEQUENCE [LARGE SCALE GENOMIC DNA]</scope>
    <source>
        <strain evidence="5 8">MIC1-1</strain>
    </source>
</reference>
<comment type="caution">
    <text evidence="6">The sequence shown here is derived from an EMBL/GenBank/DDBJ whole genome shotgun (WGS) entry which is preliminary data.</text>
</comment>
<organism evidence="6 7">
    <name type="scientific">Prolixibacter denitrificans</name>
    <dbReference type="NCBI Taxonomy" id="1541063"/>
    <lineage>
        <taxon>Bacteria</taxon>
        <taxon>Pseudomonadati</taxon>
        <taxon>Bacteroidota</taxon>
        <taxon>Bacteroidia</taxon>
        <taxon>Marinilabiliales</taxon>
        <taxon>Prolixibacteraceae</taxon>
        <taxon>Prolixibacter</taxon>
    </lineage>
</organism>
<reference evidence="6 7" key="1">
    <citation type="submission" date="2018-03" db="EMBL/GenBank/DDBJ databases">
        <title>Genomic Encyclopedia of Archaeal and Bacterial Type Strains, Phase II (KMG-II): from individual species to whole genera.</title>
        <authorList>
            <person name="Goeker M."/>
        </authorList>
    </citation>
    <scope>NUCLEOTIDE SEQUENCE [LARGE SCALE GENOMIC DNA]</scope>
    <source>
        <strain evidence="6 7">DSM 27267</strain>
    </source>
</reference>
<dbReference type="Gene3D" id="3.50.50.60">
    <property type="entry name" value="FAD/NAD(P)-binding domain"/>
    <property type="match status" value="2"/>
</dbReference>
<name>A0A2P8CEB7_9BACT</name>
<sequence>MAKLNDILSPFTAWKHVVREPVTIKDPLNREAADRYRGFHKNDISECIGCGTCESICQNAAIDLVPVDGVETKDGDSGLRPRVDYGRCCWCGLCVDVCTTNSLSLSNEYTWVDEDPDNFRFVPGAENKSWDSREKGYKKPGNGYELYNPKREAMEELEPEKRDQSFIEIVQGYSKEQAEQEADRCVECGICVATCPAHMGIPEYIKAIRNDDLNEGLRVLYDTNPLPEICGRICTHKCETVCSVGHHGDPLSIRWLKRYIADQNPAEEYKKILNTENLQPTGKKVAIIGSGPSGLSAAHYLALMGYQCTIYEKLPAAGGMMRFGIPEYRLPYDQLDKDINYILSLGVEIKYNVTIGKDITLEELHNQYDAVFSGTGLHMGRSTRVPGTDHPKVYQAVDLLRDIVLGKEIPLEENIVVIGGGNVAMDITRSLARLQKQKYGKVGVLATSLESEDIMPADREEVIEAREENAVIDPGWGPVEIETEGDKVKGLHVVKCLSVFDENRRFAPKFDEEQKKFFPADMVVESIGQGMDLSYLPEAFKEQLDMDQRGRILVNDDFQTSAGWLFAGGDIIQGPDVIHGIANGHKAAMGIDKYLSEK</sequence>
<evidence type="ECO:0000313" key="8">
    <source>
        <dbReference type="Proteomes" id="UP000396862"/>
    </source>
</evidence>
<proteinExistence type="predicted"/>
<dbReference type="InterPro" id="IPR023753">
    <property type="entry name" value="FAD/NAD-binding_dom"/>
</dbReference>
<evidence type="ECO:0000256" key="3">
    <source>
        <dbReference type="ARBA" id="ARBA00023014"/>
    </source>
</evidence>
<accession>A0A2P8CEB7</accession>
<dbReference type="GO" id="GO:0046872">
    <property type="term" value="F:metal ion binding"/>
    <property type="evidence" value="ECO:0007669"/>
    <property type="project" value="UniProtKB-KW"/>
</dbReference>
<protein>
    <submittedName>
        <fullName evidence="6">Glutamate synthase (NADPH/NADH) small chain</fullName>
    </submittedName>
    <submittedName>
        <fullName evidence="5">Oxidoreductase</fullName>
    </submittedName>
</protein>
<dbReference type="PROSITE" id="PS51379">
    <property type="entry name" value="4FE4S_FER_2"/>
    <property type="match status" value="3"/>
</dbReference>
<dbReference type="PRINTS" id="PR00419">
    <property type="entry name" value="ADXRDTASE"/>
</dbReference>
<dbReference type="InterPro" id="IPR017896">
    <property type="entry name" value="4Fe4S_Fe-S-bd"/>
</dbReference>
<dbReference type="InterPro" id="IPR028261">
    <property type="entry name" value="DPD_II"/>
</dbReference>
<dbReference type="Pfam" id="PF07992">
    <property type="entry name" value="Pyr_redox_2"/>
    <property type="match status" value="1"/>
</dbReference>
<dbReference type="EMBL" id="PYGC01000004">
    <property type="protein sequence ID" value="PSK83306.1"/>
    <property type="molecule type" value="Genomic_DNA"/>
</dbReference>
<dbReference type="InterPro" id="IPR009051">
    <property type="entry name" value="Helical_ferredxn"/>
</dbReference>
<dbReference type="EMBL" id="BLAU01000001">
    <property type="protein sequence ID" value="GET21811.1"/>
    <property type="molecule type" value="Genomic_DNA"/>
</dbReference>
<keyword evidence="8" id="KW-1185">Reference proteome</keyword>
<keyword evidence="3" id="KW-0411">Iron-sulfur</keyword>
<dbReference type="Gene3D" id="1.10.1060.10">
    <property type="entry name" value="Alpha-helical ferredoxin"/>
    <property type="match status" value="1"/>
</dbReference>
<dbReference type="OrthoDB" id="9803192at2"/>
<evidence type="ECO:0000256" key="2">
    <source>
        <dbReference type="ARBA" id="ARBA00023004"/>
    </source>
</evidence>
<dbReference type="PANTHER" id="PTHR42783:SF3">
    <property type="entry name" value="GLUTAMATE SYNTHASE [NADPH] SMALL CHAIN-RELATED"/>
    <property type="match status" value="1"/>
</dbReference>
<feature type="domain" description="4Fe-4S ferredoxin-type" evidence="4">
    <location>
        <begin position="38"/>
        <end position="67"/>
    </location>
</feature>
<dbReference type="Gene3D" id="3.30.70.20">
    <property type="match status" value="1"/>
</dbReference>
<dbReference type="InterPro" id="IPR036188">
    <property type="entry name" value="FAD/NAD-bd_sf"/>
</dbReference>
<evidence type="ECO:0000259" key="4">
    <source>
        <dbReference type="PROSITE" id="PS51379"/>
    </source>
</evidence>
<dbReference type="AlphaFoldDB" id="A0A2P8CEB7"/>
<evidence type="ECO:0000313" key="6">
    <source>
        <dbReference type="EMBL" id="PSK83306.1"/>
    </source>
</evidence>
<keyword evidence="2" id="KW-0408">Iron</keyword>
<feature type="domain" description="4Fe-4S ferredoxin-type" evidence="4">
    <location>
        <begin position="176"/>
        <end position="207"/>
    </location>
</feature>
<dbReference type="SUPFAM" id="SSF54862">
    <property type="entry name" value="4Fe-4S ferredoxins"/>
    <property type="match status" value="1"/>
</dbReference>
<evidence type="ECO:0000256" key="1">
    <source>
        <dbReference type="ARBA" id="ARBA00022723"/>
    </source>
</evidence>
<feature type="domain" description="4Fe-4S ferredoxin-type" evidence="4">
    <location>
        <begin position="79"/>
        <end position="108"/>
    </location>
</feature>
<dbReference type="PROSITE" id="PS00198">
    <property type="entry name" value="4FE4S_FER_1"/>
    <property type="match status" value="1"/>
</dbReference>
<keyword evidence="1" id="KW-0479">Metal-binding</keyword>
<dbReference type="Proteomes" id="UP000396862">
    <property type="component" value="Unassembled WGS sequence"/>
</dbReference>
<dbReference type="Pfam" id="PF12838">
    <property type="entry name" value="Fer4_7"/>
    <property type="match status" value="1"/>
</dbReference>
<dbReference type="RefSeq" id="WP_106542100.1">
    <property type="nucleotide sequence ID" value="NZ_BLAU01000001.1"/>
</dbReference>
<dbReference type="GO" id="GO:0051536">
    <property type="term" value="F:iron-sulfur cluster binding"/>
    <property type="evidence" value="ECO:0007669"/>
    <property type="project" value="UniProtKB-KW"/>
</dbReference>
<dbReference type="SUPFAM" id="SSF46548">
    <property type="entry name" value="alpha-helical ferredoxin"/>
    <property type="match status" value="1"/>
</dbReference>
<evidence type="ECO:0000313" key="5">
    <source>
        <dbReference type="EMBL" id="GET21811.1"/>
    </source>
</evidence>
<evidence type="ECO:0000313" key="7">
    <source>
        <dbReference type="Proteomes" id="UP000240621"/>
    </source>
</evidence>
<gene>
    <name evidence="6" type="ORF">CLV93_104236</name>
    <name evidence="5" type="ORF">JCM18694_20570</name>
</gene>
<dbReference type="PANTHER" id="PTHR42783">
    <property type="entry name" value="GLUTAMATE SYNTHASE [NADPH] SMALL CHAIN"/>
    <property type="match status" value="1"/>
</dbReference>
<dbReference type="Pfam" id="PF14691">
    <property type="entry name" value="Fer4_20"/>
    <property type="match status" value="1"/>
</dbReference>
<dbReference type="Proteomes" id="UP000240621">
    <property type="component" value="Unassembled WGS sequence"/>
</dbReference>